<feature type="domain" description="HTH gntR-type" evidence="4">
    <location>
        <begin position="8"/>
        <end position="76"/>
    </location>
</feature>
<dbReference type="InterPro" id="IPR036388">
    <property type="entry name" value="WH-like_DNA-bd_sf"/>
</dbReference>
<evidence type="ECO:0000313" key="5">
    <source>
        <dbReference type="EMBL" id="MFC4402179.1"/>
    </source>
</evidence>
<dbReference type="SUPFAM" id="SSF46785">
    <property type="entry name" value="Winged helix' DNA-binding domain"/>
    <property type="match status" value="1"/>
</dbReference>
<dbReference type="PANTHER" id="PTHR44846:SF1">
    <property type="entry name" value="MANNOSYL-D-GLYCERATE TRANSPORT_METABOLISM SYSTEM REPRESSOR MNGR-RELATED"/>
    <property type="match status" value="1"/>
</dbReference>
<dbReference type="SMART" id="SM00866">
    <property type="entry name" value="UTRA"/>
    <property type="match status" value="1"/>
</dbReference>
<keyword evidence="3" id="KW-0804">Transcription</keyword>
<dbReference type="PRINTS" id="PR00035">
    <property type="entry name" value="HTHGNTR"/>
</dbReference>
<comment type="caution">
    <text evidence="5">The sequence shown here is derived from an EMBL/GenBank/DDBJ whole genome shotgun (WGS) entry which is preliminary data.</text>
</comment>
<reference evidence="6" key="1">
    <citation type="journal article" date="2019" name="Int. J. Syst. Evol. Microbiol.">
        <title>The Global Catalogue of Microorganisms (GCM) 10K type strain sequencing project: providing services to taxonomists for standard genome sequencing and annotation.</title>
        <authorList>
            <consortium name="The Broad Institute Genomics Platform"/>
            <consortium name="The Broad Institute Genome Sequencing Center for Infectious Disease"/>
            <person name="Wu L."/>
            <person name="Ma J."/>
        </authorList>
    </citation>
    <scope>NUCLEOTIDE SEQUENCE [LARGE SCALE GENOMIC DNA]</scope>
    <source>
        <strain evidence="6">CCUG 37865</strain>
    </source>
</reference>
<dbReference type="Pfam" id="PF00392">
    <property type="entry name" value="GntR"/>
    <property type="match status" value="1"/>
</dbReference>
<dbReference type="InterPro" id="IPR000524">
    <property type="entry name" value="Tscrpt_reg_HTH_GntR"/>
</dbReference>
<dbReference type="PANTHER" id="PTHR44846">
    <property type="entry name" value="MANNOSYL-D-GLYCERATE TRANSPORT/METABOLISM SYSTEM REPRESSOR MNGR-RELATED"/>
    <property type="match status" value="1"/>
</dbReference>
<keyword evidence="2" id="KW-0238">DNA-binding</keyword>
<gene>
    <name evidence="5" type="ORF">ACFOY7_03710</name>
</gene>
<dbReference type="Pfam" id="PF07702">
    <property type="entry name" value="UTRA"/>
    <property type="match status" value="1"/>
</dbReference>
<keyword evidence="6" id="KW-1185">Reference proteome</keyword>
<dbReference type="InterPro" id="IPR011663">
    <property type="entry name" value="UTRA"/>
</dbReference>
<organism evidence="5 6">
    <name type="scientific">Gracilibacillus xinjiangensis</name>
    <dbReference type="NCBI Taxonomy" id="1193282"/>
    <lineage>
        <taxon>Bacteria</taxon>
        <taxon>Bacillati</taxon>
        <taxon>Bacillota</taxon>
        <taxon>Bacilli</taxon>
        <taxon>Bacillales</taxon>
        <taxon>Bacillaceae</taxon>
        <taxon>Gracilibacillus</taxon>
    </lineage>
</organism>
<dbReference type="EMBL" id="JBHSDT010000003">
    <property type="protein sequence ID" value="MFC4402179.1"/>
    <property type="molecule type" value="Genomic_DNA"/>
</dbReference>
<dbReference type="Proteomes" id="UP001595882">
    <property type="component" value="Unassembled WGS sequence"/>
</dbReference>
<dbReference type="PROSITE" id="PS50949">
    <property type="entry name" value="HTH_GNTR"/>
    <property type="match status" value="1"/>
</dbReference>
<dbReference type="SUPFAM" id="SSF64288">
    <property type="entry name" value="Chorismate lyase-like"/>
    <property type="match status" value="1"/>
</dbReference>
<dbReference type="InterPro" id="IPR036390">
    <property type="entry name" value="WH_DNA-bd_sf"/>
</dbReference>
<protein>
    <submittedName>
        <fullName evidence="5">GntR family transcriptional regulator</fullName>
    </submittedName>
</protein>
<evidence type="ECO:0000256" key="2">
    <source>
        <dbReference type="ARBA" id="ARBA00023125"/>
    </source>
</evidence>
<proteinExistence type="predicted"/>
<dbReference type="InterPro" id="IPR028978">
    <property type="entry name" value="Chorismate_lyase_/UTRA_dom_sf"/>
</dbReference>
<dbReference type="RefSeq" id="WP_390249516.1">
    <property type="nucleotide sequence ID" value="NZ_JBHSDT010000003.1"/>
</dbReference>
<evidence type="ECO:0000256" key="1">
    <source>
        <dbReference type="ARBA" id="ARBA00023015"/>
    </source>
</evidence>
<dbReference type="Gene3D" id="3.40.1410.10">
    <property type="entry name" value="Chorismate lyase-like"/>
    <property type="match status" value="1"/>
</dbReference>
<dbReference type="InterPro" id="IPR050679">
    <property type="entry name" value="Bact_HTH_transcr_reg"/>
</dbReference>
<dbReference type="CDD" id="cd07377">
    <property type="entry name" value="WHTH_GntR"/>
    <property type="match status" value="1"/>
</dbReference>
<keyword evidence="1" id="KW-0805">Transcription regulation</keyword>
<evidence type="ECO:0000259" key="4">
    <source>
        <dbReference type="PROSITE" id="PS50949"/>
    </source>
</evidence>
<accession>A0ABV8WT81</accession>
<evidence type="ECO:0000313" key="6">
    <source>
        <dbReference type="Proteomes" id="UP001595882"/>
    </source>
</evidence>
<dbReference type="SMART" id="SM00345">
    <property type="entry name" value="HTH_GNTR"/>
    <property type="match status" value="1"/>
</dbReference>
<dbReference type="Gene3D" id="1.10.10.10">
    <property type="entry name" value="Winged helix-like DNA-binding domain superfamily/Winged helix DNA-binding domain"/>
    <property type="match status" value="1"/>
</dbReference>
<sequence>MIDKKSPLPIYYQLQQEIREQIQNGELQPGELIPSERIYTEKYDISRMTVRQAINNLAQEGLLVRMKGKGTFIAEQKIQQTLKGITSFSEEMKQKGREPGSRVISLKEINADRFMANKLDIDNDAKVLKLKRVRLADQIPVAFETSYMPKDTVGQMKEEDFANSFYEYVENVLHFHITHGEQDIESTLAEQEDKEYLGLEDGAPILLIKRLTYISGNKPIEYVRTAYHADKYKYKLSLPR</sequence>
<evidence type="ECO:0000256" key="3">
    <source>
        <dbReference type="ARBA" id="ARBA00023163"/>
    </source>
</evidence>
<name>A0ABV8WT81_9BACI</name>